<comment type="pathway">
    <text evidence="9">Protein modification; lipoprotein biosynthesis (signal peptide cleavage).</text>
</comment>
<evidence type="ECO:0000256" key="4">
    <source>
        <dbReference type="ARBA" id="ARBA00022692"/>
    </source>
</evidence>
<dbReference type="GO" id="GO:0006508">
    <property type="term" value="P:proteolysis"/>
    <property type="evidence" value="ECO:0007669"/>
    <property type="project" value="UniProtKB-KW"/>
</dbReference>
<dbReference type="GO" id="GO:0005886">
    <property type="term" value="C:plasma membrane"/>
    <property type="evidence" value="ECO:0007669"/>
    <property type="project" value="UniProtKB-SubCell"/>
</dbReference>
<evidence type="ECO:0000256" key="12">
    <source>
        <dbReference type="SAM" id="MobiDB-lite"/>
    </source>
</evidence>
<comment type="subcellular location">
    <subcellularLocation>
        <location evidence="9">Cell membrane</location>
        <topology evidence="9">Multi-pass membrane protein</topology>
    </subcellularLocation>
</comment>
<proteinExistence type="inferred from homology"/>
<keyword evidence="6 9" id="KW-0378">Hydrolase</keyword>
<keyword evidence="14" id="KW-1185">Reference proteome</keyword>
<evidence type="ECO:0000256" key="11">
    <source>
        <dbReference type="RuleBase" id="RU004181"/>
    </source>
</evidence>
<dbReference type="EMBL" id="SMLL01000001">
    <property type="protein sequence ID" value="TFZ04601.1"/>
    <property type="molecule type" value="Genomic_DNA"/>
</dbReference>
<keyword evidence="13" id="KW-0449">Lipoprotein</keyword>
<reference evidence="13 14" key="1">
    <citation type="submission" date="2019-03" db="EMBL/GenBank/DDBJ databases">
        <title>Ramlibacter rhizophilus CCTCC AB2015357, whole genome shotgun sequence.</title>
        <authorList>
            <person name="Zhang X."/>
            <person name="Feng G."/>
            <person name="Zhu H."/>
        </authorList>
    </citation>
    <scope>NUCLEOTIDE SEQUENCE [LARGE SCALE GENOMIC DNA]</scope>
    <source>
        <strain evidence="13 14">CCTCC AB2015357</strain>
    </source>
</reference>
<comment type="catalytic activity">
    <reaction evidence="9 10">
        <text>Release of signal peptides from bacterial membrane prolipoproteins. Hydrolyzes -Xaa-Yaa-Zaa-|-(S,diacylglyceryl)Cys-, in which Xaa is hydrophobic (preferably Leu), and Yaa (Ala or Ser) and Zaa (Gly or Ala) have small, neutral side chains.</text>
        <dbReference type="EC" id="3.4.23.36"/>
    </reaction>
</comment>
<dbReference type="PRINTS" id="PR00781">
    <property type="entry name" value="LIPOSIGPTASE"/>
</dbReference>
<evidence type="ECO:0000313" key="13">
    <source>
        <dbReference type="EMBL" id="TFZ04601.1"/>
    </source>
</evidence>
<feature type="region of interest" description="Disordered" evidence="12">
    <location>
        <begin position="172"/>
        <end position="191"/>
    </location>
</feature>
<protein>
    <recommendedName>
        <fullName evidence="9">Lipoprotein signal peptidase</fullName>
        <ecNumber evidence="9">3.4.23.36</ecNumber>
    </recommendedName>
    <alternativeName>
        <fullName evidence="9">Prolipoprotein signal peptidase</fullName>
    </alternativeName>
    <alternativeName>
        <fullName evidence="9">Signal peptidase II</fullName>
        <shortName evidence="9">SPase II</shortName>
    </alternativeName>
</protein>
<organism evidence="13 14">
    <name type="scientific">Ramlibacter rhizophilus</name>
    <dbReference type="NCBI Taxonomy" id="1781167"/>
    <lineage>
        <taxon>Bacteria</taxon>
        <taxon>Pseudomonadati</taxon>
        <taxon>Pseudomonadota</taxon>
        <taxon>Betaproteobacteria</taxon>
        <taxon>Burkholderiales</taxon>
        <taxon>Comamonadaceae</taxon>
        <taxon>Ramlibacter</taxon>
    </lineage>
</organism>
<keyword evidence="4 9" id="KW-0812">Transmembrane</keyword>
<keyword evidence="7 9" id="KW-1133">Transmembrane helix</keyword>
<dbReference type="UniPathway" id="UPA00665"/>
<evidence type="ECO:0000256" key="3">
    <source>
        <dbReference type="ARBA" id="ARBA00022670"/>
    </source>
</evidence>
<evidence type="ECO:0000313" key="14">
    <source>
        <dbReference type="Proteomes" id="UP000297564"/>
    </source>
</evidence>
<dbReference type="OrthoDB" id="9810259at2"/>
<evidence type="ECO:0000256" key="7">
    <source>
        <dbReference type="ARBA" id="ARBA00022989"/>
    </source>
</evidence>
<keyword evidence="2 9" id="KW-1003">Cell membrane</keyword>
<feature type="transmembrane region" description="Helical" evidence="9">
    <location>
        <begin position="110"/>
        <end position="127"/>
    </location>
</feature>
<evidence type="ECO:0000256" key="2">
    <source>
        <dbReference type="ARBA" id="ARBA00022475"/>
    </source>
</evidence>
<evidence type="ECO:0000256" key="5">
    <source>
        <dbReference type="ARBA" id="ARBA00022750"/>
    </source>
</evidence>
<comment type="function">
    <text evidence="9 10">This protein specifically catalyzes the removal of signal peptides from prolipoproteins.</text>
</comment>
<name>A0A4Z0C072_9BURK</name>
<dbReference type="PROSITE" id="PS51257">
    <property type="entry name" value="PROKAR_LIPOPROTEIN"/>
    <property type="match status" value="1"/>
</dbReference>
<dbReference type="EC" id="3.4.23.36" evidence="9"/>
<feature type="transmembrane region" description="Helical" evidence="9">
    <location>
        <begin position="83"/>
        <end position="103"/>
    </location>
</feature>
<keyword evidence="5 9" id="KW-0064">Aspartyl protease</keyword>
<dbReference type="AlphaFoldDB" id="A0A4Z0C072"/>
<dbReference type="NCBIfam" id="TIGR00077">
    <property type="entry name" value="lspA"/>
    <property type="match status" value="1"/>
</dbReference>
<comment type="caution">
    <text evidence="9">Lacks conserved residue(s) required for the propagation of feature annotation.</text>
</comment>
<dbReference type="PROSITE" id="PS00855">
    <property type="entry name" value="SPASE_II"/>
    <property type="match status" value="1"/>
</dbReference>
<dbReference type="PANTHER" id="PTHR33695">
    <property type="entry name" value="LIPOPROTEIN SIGNAL PEPTIDASE"/>
    <property type="match status" value="1"/>
</dbReference>
<comment type="similarity">
    <text evidence="1 9 11">Belongs to the peptidase A8 family.</text>
</comment>
<evidence type="ECO:0000256" key="9">
    <source>
        <dbReference type="HAMAP-Rule" id="MF_00161"/>
    </source>
</evidence>
<keyword evidence="3 9" id="KW-0645">Protease</keyword>
<gene>
    <name evidence="9" type="primary">lspA</name>
    <name evidence="13" type="ORF">EZ242_02300</name>
</gene>
<dbReference type="Proteomes" id="UP000297564">
    <property type="component" value="Unassembled WGS sequence"/>
</dbReference>
<evidence type="ECO:0000256" key="8">
    <source>
        <dbReference type="ARBA" id="ARBA00023136"/>
    </source>
</evidence>
<dbReference type="InterPro" id="IPR001872">
    <property type="entry name" value="Peptidase_A8"/>
</dbReference>
<feature type="active site" evidence="9">
    <location>
        <position position="137"/>
    </location>
</feature>
<keyword evidence="8 9" id="KW-0472">Membrane</keyword>
<sequence length="191" mass="20139">MRDVDAHDALATRSSAALSERPRTALPWLALSACALAADFATKALVRARMVEGESTPLAPFFNLVSARNAGAAFSFLADAGGWQRHFFVALALVVSALLAWMLSAKRARLDAFAYSMILGGAVGNAIDRLAFGAVTDFLDFHWAGWHWPAFNVADVAICLGAACLVASSFKPSGAQPSASGAERAGRREPT</sequence>
<feature type="transmembrane region" description="Helical" evidence="9">
    <location>
        <begin position="147"/>
        <end position="167"/>
    </location>
</feature>
<dbReference type="PANTHER" id="PTHR33695:SF1">
    <property type="entry name" value="LIPOPROTEIN SIGNAL PEPTIDASE"/>
    <property type="match status" value="1"/>
</dbReference>
<comment type="caution">
    <text evidence="13">The sequence shown here is derived from an EMBL/GenBank/DDBJ whole genome shotgun (WGS) entry which is preliminary data.</text>
</comment>
<feature type="active site" evidence="9">
    <location>
        <position position="155"/>
    </location>
</feature>
<evidence type="ECO:0000256" key="10">
    <source>
        <dbReference type="RuleBase" id="RU000594"/>
    </source>
</evidence>
<dbReference type="HAMAP" id="MF_00161">
    <property type="entry name" value="LspA"/>
    <property type="match status" value="1"/>
</dbReference>
<evidence type="ECO:0000256" key="6">
    <source>
        <dbReference type="ARBA" id="ARBA00022801"/>
    </source>
</evidence>
<evidence type="ECO:0000256" key="1">
    <source>
        <dbReference type="ARBA" id="ARBA00006139"/>
    </source>
</evidence>
<dbReference type="Pfam" id="PF01252">
    <property type="entry name" value="Peptidase_A8"/>
    <property type="match status" value="1"/>
</dbReference>
<accession>A0A4Z0C072</accession>
<dbReference type="GO" id="GO:0004190">
    <property type="term" value="F:aspartic-type endopeptidase activity"/>
    <property type="evidence" value="ECO:0007669"/>
    <property type="project" value="UniProtKB-UniRule"/>
</dbReference>